<reference evidence="2 3" key="1">
    <citation type="journal article" date="2022" name="Nat. Plants">
        <title>Genomes of leafy and leafless Platanthera orchids illuminate the evolution of mycoheterotrophy.</title>
        <authorList>
            <person name="Li M.H."/>
            <person name="Liu K.W."/>
            <person name="Li Z."/>
            <person name="Lu H.C."/>
            <person name="Ye Q.L."/>
            <person name="Zhang D."/>
            <person name="Wang J.Y."/>
            <person name="Li Y.F."/>
            <person name="Zhong Z.M."/>
            <person name="Liu X."/>
            <person name="Yu X."/>
            <person name="Liu D.K."/>
            <person name="Tu X.D."/>
            <person name="Liu B."/>
            <person name="Hao Y."/>
            <person name="Liao X.Y."/>
            <person name="Jiang Y.T."/>
            <person name="Sun W.H."/>
            <person name="Chen J."/>
            <person name="Chen Y.Q."/>
            <person name="Ai Y."/>
            <person name="Zhai J.W."/>
            <person name="Wu S.S."/>
            <person name="Zhou Z."/>
            <person name="Hsiao Y.Y."/>
            <person name="Wu W.L."/>
            <person name="Chen Y.Y."/>
            <person name="Lin Y.F."/>
            <person name="Hsu J.L."/>
            <person name="Li C.Y."/>
            <person name="Wang Z.W."/>
            <person name="Zhao X."/>
            <person name="Zhong W.Y."/>
            <person name="Ma X.K."/>
            <person name="Ma L."/>
            <person name="Huang J."/>
            <person name="Chen G.Z."/>
            <person name="Huang M.Z."/>
            <person name="Huang L."/>
            <person name="Peng D.H."/>
            <person name="Luo Y.B."/>
            <person name="Zou S.Q."/>
            <person name="Chen S.P."/>
            <person name="Lan S."/>
            <person name="Tsai W.C."/>
            <person name="Van de Peer Y."/>
            <person name="Liu Z.J."/>
        </authorList>
    </citation>
    <scope>NUCLEOTIDE SEQUENCE [LARGE SCALE GENOMIC DNA]</scope>
    <source>
        <strain evidence="2">Lor287</strain>
    </source>
</reference>
<protein>
    <recommendedName>
        <fullName evidence="1">Tf2-1-like SH3-like domain-containing protein</fullName>
    </recommendedName>
</protein>
<organism evidence="2 3">
    <name type="scientific">Platanthera zijinensis</name>
    <dbReference type="NCBI Taxonomy" id="2320716"/>
    <lineage>
        <taxon>Eukaryota</taxon>
        <taxon>Viridiplantae</taxon>
        <taxon>Streptophyta</taxon>
        <taxon>Embryophyta</taxon>
        <taxon>Tracheophyta</taxon>
        <taxon>Spermatophyta</taxon>
        <taxon>Magnoliopsida</taxon>
        <taxon>Liliopsida</taxon>
        <taxon>Asparagales</taxon>
        <taxon>Orchidaceae</taxon>
        <taxon>Orchidoideae</taxon>
        <taxon>Orchideae</taxon>
        <taxon>Orchidinae</taxon>
        <taxon>Platanthera</taxon>
    </lineage>
</organism>
<dbReference type="EMBL" id="JBBWWQ010000001">
    <property type="protein sequence ID" value="KAK8957357.1"/>
    <property type="molecule type" value="Genomic_DNA"/>
</dbReference>
<evidence type="ECO:0000313" key="2">
    <source>
        <dbReference type="EMBL" id="KAK8957357.1"/>
    </source>
</evidence>
<feature type="domain" description="Tf2-1-like SH3-like" evidence="1">
    <location>
        <begin position="6"/>
        <end position="70"/>
    </location>
</feature>
<comment type="caution">
    <text evidence="2">The sequence shown here is derived from an EMBL/GenBank/DDBJ whole genome shotgun (WGS) entry which is preliminary data.</text>
</comment>
<evidence type="ECO:0000313" key="3">
    <source>
        <dbReference type="Proteomes" id="UP001418222"/>
    </source>
</evidence>
<evidence type="ECO:0000259" key="1">
    <source>
        <dbReference type="Pfam" id="PF24626"/>
    </source>
</evidence>
<dbReference type="PANTHER" id="PTHR46148">
    <property type="entry name" value="CHROMO DOMAIN-CONTAINING PROTEIN"/>
    <property type="match status" value="1"/>
</dbReference>
<proteinExistence type="predicted"/>
<dbReference type="Pfam" id="PF24626">
    <property type="entry name" value="SH3_Tf2-1"/>
    <property type="match status" value="1"/>
</dbReference>
<name>A0AAP0C195_9ASPA</name>
<dbReference type="PANTHER" id="PTHR46148:SF57">
    <property type="entry name" value="OS12G0499874 PROTEIN"/>
    <property type="match status" value="1"/>
</dbReference>
<dbReference type="AlphaFoldDB" id="A0AAP0C195"/>
<gene>
    <name evidence="2" type="ORF">KSP39_PZI001156</name>
</gene>
<keyword evidence="3" id="KW-1185">Reference proteome</keyword>
<dbReference type="InterPro" id="IPR056924">
    <property type="entry name" value="SH3_Tf2-1"/>
</dbReference>
<dbReference type="Proteomes" id="UP001418222">
    <property type="component" value="Unassembled WGS sequence"/>
</dbReference>
<sequence length="110" mass="12700">MEFAVGDWVYLKVKPFKGVSRVRRLKKLSLRYLGPFEVLERVGEAAYRLRLSEELSGLHDVFYISVLRKAVQEPSQVIAVDQVSVDEGLTTRVKPIRIKDSEVKRLRNKV</sequence>
<accession>A0AAP0C195</accession>